<gene>
    <name evidence="1" type="ORF">MML48_1g10412</name>
</gene>
<name>A0ACB9TXQ2_HOLOL</name>
<evidence type="ECO:0000313" key="1">
    <source>
        <dbReference type="EMBL" id="KAI4471539.1"/>
    </source>
</evidence>
<dbReference type="Proteomes" id="UP001056778">
    <property type="component" value="Chromosome 1"/>
</dbReference>
<reference evidence="1" key="1">
    <citation type="submission" date="2022-04" db="EMBL/GenBank/DDBJ databases">
        <title>Chromosome-scale genome assembly of Holotrichia oblita Faldermann.</title>
        <authorList>
            <person name="Rongchong L."/>
        </authorList>
    </citation>
    <scope>NUCLEOTIDE SEQUENCE</scope>
    <source>
        <strain evidence="1">81SQS9</strain>
    </source>
</reference>
<keyword evidence="2" id="KW-1185">Reference proteome</keyword>
<proteinExistence type="predicted"/>
<protein>
    <submittedName>
        <fullName evidence="1">Enoyl-coa hydratase-related</fullName>
    </submittedName>
</protein>
<comment type="caution">
    <text evidence="1">The sequence shown here is derived from an EMBL/GenBank/DDBJ whole genome shotgun (WGS) entry which is preliminary data.</text>
</comment>
<accession>A0ACB9TXQ2</accession>
<dbReference type="EMBL" id="CM043015">
    <property type="protein sequence ID" value="KAI4471539.1"/>
    <property type="molecule type" value="Genomic_DNA"/>
</dbReference>
<evidence type="ECO:0000313" key="2">
    <source>
        <dbReference type="Proteomes" id="UP001056778"/>
    </source>
</evidence>
<sequence>MASKIFVRPISIAFNAFRNYSSSSKLVDVSINDKTGIATVTMQRPPVNSLNYELLIELNGAFQDLGSKKIKGAILTSSLKTIFSAGLDILEMYKPKPERANAFWTSLQDTWITIFNTPYPTVAAINGHSPAGGCLLSLACEYRVMVNNYTIGLNETKLGIVAPFWFVASMKNTISNRESELALTSGRLYKTDEAFKVGLVDETAENKEDALAKAEKFFSRFDAVNPIARFLTKQELRGKIVKVGRKTFIYKIFRKFQICMMTRI</sequence>
<organism evidence="1 2">
    <name type="scientific">Holotrichia oblita</name>
    <name type="common">Chafer beetle</name>
    <dbReference type="NCBI Taxonomy" id="644536"/>
    <lineage>
        <taxon>Eukaryota</taxon>
        <taxon>Metazoa</taxon>
        <taxon>Ecdysozoa</taxon>
        <taxon>Arthropoda</taxon>
        <taxon>Hexapoda</taxon>
        <taxon>Insecta</taxon>
        <taxon>Pterygota</taxon>
        <taxon>Neoptera</taxon>
        <taxon>Endopterygota</taxon>
        <taxon>Coleoptera</taxon>
        <taxon>Polyphaga</taxon>
        <taxon>Scarabaeiformia</taxon>
        <taxon>Scarabaeidae</taxon>
        <taxon>Melolonthinae</taxon>
        <taxon>Holotrichia</taxon>
    </lineage>
</organism>